<comment type="caution">
    <text evidence="1">The sequence shown here is derived from an EMBL/GenBank/DDBJ whole genome shotgun (WGS) entry which is preliminary data.</text>
</comment>
<accession>A0A367X8L2</accession>
<dbReference type="AlphaFoldDB" id="A0A367X8L2"/>
<proteinExistence type="predicted"/>
<organism evidence="1 2">
    <name type="scientific">Thalassospira profundimaris</name>
    <dbReference type="NCBI Taxonomy" id="502049"/>
    <lineage>
        <taxon>Bacteria</taxon>
        <taxon>Pseudomonadati</taxon>
        <taxon>Pseudomonadota</taxon>
        <taxon>Alphaproteobacteria</taxon>
        <taxon>Rhodospirillales</taxon>
        <taxon>Thalassospiraceae</taxon>
        <taxon>Thalassospira</taxon>
    </lineage>
</organism>
<sequence length="64" mass="7230">MPEMSFVPSNPIMAKKPIPNGMSWVRFGISWVKRQKHTEIASFAPVLPPGKEAEKGRIAHKYHS</sequence>
<dbReference type="Proteomes" id="UP000252517">
    <property type="component" value="Unassembled WGS sequence"/>
</dbReference>
<protein>
    <submittedName>
        <fullName evidence="1">Uncharacterized protein</fullName>
    </submittedName>
</protein>
<evidence type="ECO:0000313" key="2">
    <source>
        <dbReference type="Proteomes" id="UP000252517"/>
    </source>
</evidence>
<gene>
    <name evidence="1" type="ORF">TH25_12995</name>
</gene>
<name>A0A367X8L2_9PROT</name>
<dbReference type="EMBL" id="JPWH01000009">
    <property type="protein sequence ID" value="RCK49917.1"/>
    <property type="molecule type" value="Genomic_DNA"/>
</dbReference>
<reference evidence="1 2" key="1">
    <citation type="submission" date="2014-07" db="EMBL/GenBank/DDBJ databases">
        <title>Draft genome sequence of Thalassospira profundimaris S25-3-2.</title>
        <authorList>
            <person name="Lai Q."/>
            <person name="Shao Z."/>
        </authorList>
    </citation>
    <scope>NUCLEOTIDE SEQUENCE [LARGE SCALE GENOMIC DNA]</scope>
    <source>
        <strain evidence="1 2">S25-3-2</strain>
    </source>
</reference>
<evidence type="ECO:0000313" key="1">
    <source>
        <dbReference type="EMBL" id="RCK49917.1"/>
    </source>
</evidence>